<dbReference type="AlphaFoldDB" id="A0A9X0BSX3"/>
<proteinExistence type="predicted"/>
<gene>
    <name evidence="8" type="ORF">N7539_006980</name>
</gene>
<feature type="region of interest" description="Disordered" evidence="6">
    <location>
        <begin position="645"/>
        <end position="670"/>
    </location>
</feature>
<dbReference type="PROSITE" id="PS50048">
    <property type="entry name" value="ZN2_CY6_FUNGAL_2"/>
    <property type="match status" value="1"/>
</dbReference>
<accession>A0A9X0BSX3</accession>
<keyword evidence="5" id="KW-0539">Nucleus</keyword>
<dbReference type="SMART" id="SM00066">
    <property type="entry name" value="GAL4"/>
    <property type="match status" value="1"/>
</dbReference>
<dbReference type="CDD" id="cd00067">
    <property type="entry name" value="GAL4"/>
    <property type="match status" value="1"/>
</dbReference>
<dbReference type="GO" id="GO:0000981">
    <property type="term" value="F:DNA-binding transcription factor activity, RNA polymerase II-specific"/>
    <property type="evidence" value="ECO:0007669"/>
    <property type="project" value="InterPro"/>
</dbReference>
<dbReference type="InterPro" id="IPR053230">
    <property type="entry name" value="Trans_reg_galc"/>
</dbReference>
<evidence type="ECO:0000256" key="3">
    <source>
        <dbReference type="ARBA" id="ARBA00023125"/>
    </source>
</evidence>
<dbReference type="PANTHER" id="PTHR47654:SF4">
    <property type="entry name" value="ZN(II)2CYS6 TRANSCRIPTION FACTOR (EUROFUNG)"/>
    <property type="match status" value="1"/>
</dbReference>
<evidence type="ECO:0000313" key="9">
    <source>
        <dbReference type="Proteomes" id="UP001148312"/>
    </source>
</evidence>
<dbReference type="GO" id="GO:0006351">
    <property type="term" value="P:DNA-templated transcription"/>
    <property type="evidence" value="ECO:0007669"/>
    <property type="project" value="InterPro"/>
</dbReference>
<dbReference type="Gene3D" id="4.10.240.10">
    <property type="entry name" value="Zn(2)-C6 fungal-type DNA-binding domain"/>
    <property type="match status" value="1"/>
</dbReference>
<keyword evidence="2" id="KW-0805">Transcription regulation</keyword>
<dbReference type="Pfam" id="PF04082">
    <property type="entry name" value="Fungal_trans"/>
    <property type="match status" value="1"/>
</dbReference>
<dbReference type="EMBL" id="JAPWDQ010000009">
    <property type="protein sequence ID" value="KAJ5481086.1"/>
    <property type="molecule type" value="Genomic_DNA"/>
</dbReference>
<dbReference type="InterPro" id="IPR036864">
    <property type="entry name" value="Zn2-C6_fun-type_DNA-bd_sf"/>
</dbReference>
<feature type="region of interest" description="Disordered" evidence="6">
    <location>
        <begin position="1"/>
        <end position="45"/>
    </location>
</feature>
<dbReference type="Proteomes" id="UP001148312">
    <property type="component" value="Unassembled WGS sequence"/>
</dbReference>
<feature type="compositionally biased region" description="Low complexity" evidence="6">
    <location>
        <begin position="759"/>
        <end position="785"/>
    </location>
</feature>
<keyword evidence="9" id="KW-1185">Reference proteome</keyword>
<name>A0A9X0BSX3_9EURO</name>
<dbReference type="PANTHER" id="PTHR47654">
    <property type="entry name" value="ZN(II)2CYS6 TRANSCRIPTION FACTOR (EUROFUNG)-RELATED"/>
    <property type="match status" value="1"/>
</dbReference>
<feature type="compositionally biased region" description="Low complexity" evidence="6">
    <location>
        <begin position="792"/>
        <end position="827"/>
    </location>
</feature>
<dbReference type="InterPro" id="IPR001138">
    <property type="entry name" value="Zn2Cys6_DnaBD"/>
</dbReference>
<dbReference type="RefSeq" id="XP_056788516.1">
    <property type="nucleotide sequence ID" value="XM_056936581.1"/>
</dbReference>
<reference evidence="8" key="2">
    <citation type="journal article" date="2023" name="IMA Fungus">
        <title>Comparative genomic study of the Penicillium genus elucidates a diverse pangenome and 15 lateral gene transfer events.</title>
        <authorList>
            <person name="Petersen C."/>
            <person name="Sorensen T."/>
            <person name="Nielsen M.R."/>
            <person name="Sondergaard T.E."/>
            <person name="Sorensen J.L."/>
            <person name="Fitzpatrick D.A."/>
            <person name="Frisvad J.C."/>
            <person name="Nielsen K.L."/>
        </authorList>
    </citation>
    <scope>NUCLEOTIDE SEQUENCE</scope>
    <source>
        <strain evidence="8">IBT 30728</strain>
    </source>
</reference>
<dbReference type="InterPro" id="IPR007219">
    <property type="entry name" value="XnlR_reg_dom"/>
</dbReference>
<dbReference type="CDD" id="cd12148">
    <property type="entry name" value="fungal_TF_MHR"/>
    <property type="match status" value="1"/>
</dbReference>
<sequence length="950" mass="105642">MFPPASFSPFNQHQQPQPSHPHQHPSHISQVDGHNHRVSASTNKVAIPRLAPTTPYRARRRSARACETCRLRKTKCDGVRPSCGQCRGQNSKCVYEDIKRVRDQKLLGLLSKRTEEYESLLRDLEGRVDTPTAKKIRKALKVCSKERKPFQTQDAAAADSDSDTSQGSLEAIDMLEEDLNRNETTRAMGFFGKNSEVAWMQRLEDDIEQKHLGSVGMNNNKIDNNSNNNLISQYEAVMSQSKSQSQSPPIPELILPTPGNYNGEIPLAMMNYHLDDLEIPNIRTDADPLSVPPRELADKYFDAYMQFVHPTFCVLRKSTFTTQYRQFFGQLTQPPRKWLAILNMVFAIGSRYCKLLEPGSNLVWGDGLFYLAKARQLGLRDGVLFEHTDLQQIQLECLVAVYLLSLGQINRATKFSGLALRGALSLGINLNITDTRTQDASKEARCRLWWSIYSLEHILNSMHGRASCIREGLCSALPSLPFEEDSFDDPQITRLLQDRDYRESTLRYTLFEENSQSPDGQSPSKSESRWTAECAPSPSLYFYHRTDLVLITQAILNRIYSIDAIREGASATEYRLQLYGLQLDKWLAKLSPHYKFTISDNKPWHVDYVALNDLSAPHMREKVSFALNYYSARILLCRPCLSQPHHQPNQDPTTTNSDSSTSRNHHDSIHRTKLGKEMARSCLQAACSLISIFPEETDSNWIVRATPWWGVLHYIMQATTALLLCLSFMTSSSGLSPSPVSDSNNKQHRHSHSINQTQPSSSSSTSSTSPSTAAATSTSTSTSTSLRPSFLHSLSGNSASGSKSTSSHSSISPLPQSQAQSNSASPQTTNYLDLQPHDIQTLIISAKRGLSLIATMSAIDPAAKRAFSLCDGFVRKLAPALNLDLSDWPSLDSLAGGLEGASLRYAYTFTDGSGSAAGPRANADAGANSGASQEVEAWRMGDMDERMHEA</sequence>
<protein>
    <recommendedName>
        <fullName evidence="7">Zn(2)-C6 fungal-type domain-containing protein</fullName>
    </recommendedName>
</protein>
<organism evidence="8 9">
    <name type="scientific">Penicillium diatomitis</name>
    <dbReference type="NCBI Taxonomy" id="2819901"/>
    <lineage>
        <taxon>Eukaryota</taxon>
        <taxon>Fungi</taxon>
        <taxon>Dikarya</taxon>
        <taxon>Ascomycota</taxon>
        <taxon>Pezizomycotina</taxon>
        <taxon>Eurotiomycetes</taxon>
        <taxon>Eurotiomycetidae</taxon>
        <taxon>Eurotiales</taxon>
        <taxon>Aspergillaceae</taxon>
        <taxon>Penicillium</taxon>
    </lineage>
</organism>
<evidence type="ECO:0000256" key="5">
    <source>
        <dbReference type="ARBA" id="ARBA00023242"/>
    </source>
</evidence>
<evidence type="ECO:0000313" key="8">
    <source>
        <dbReference type="EMBL" id="KAJ5481086.1"/>
    </source>
</evidence>
<reference evidence="8" key="1">
    <citation type="submission" date="2022-12" db="EMBL/GenBank/DDBJ databases">
        <authorList>
            <person name="Petersen C."/>
        </authorList>
    </citation>
    <scope>NUCLEOTIDE SEQUENCE</scope>
    <source>
        <strain evidence="8">IBT 30728</strain>
    </source>
</reference>
<evidence type="ECO:0000259" key="7">
    <source>
        <dbReference type="PROSITE" id="PS50048"/>
    </source>
</evidence>
<feature type="compositionally biased region" description="Low complexity" evidence="6">
    <location>
        <begin position="653"/>
        <end position="662"/>
    </location>
</feature>
<dbReference type="Pfam" id="PF00172">
    <property type="entry name" value="Zn_clus"/>
    <property type="match status" value="1"/>
</dbReference>
<evidence type="ECO:0000256" key="6">
    <source>
        <dbReference type="SAM" id="MobiDB-lite"/>
    </source>
</evidence>
<dbReference type="GO" id="GO:0003677">
    <property type="term" value="F:DNA binding"/>
    <property type="evidence" value="ECO:0007669"/>
    <property type="project" value="UniProtKB-KW"/>
</dbReference>
<keyword evidence="4" id="KW-0804">Transcription</keyword>
<evidence type="ECO:0000256" key="2">
    <source>
        <dbReference type="ARBA" id="ARBA00023015"/>
    </source>
</evidence>
<keyword evidence="1" id="KW-0479">Metal-binding</keyword>
<feature type="region of interest" description="Disordered" evidence="6">
    <location>
        <begin position="736"/>
        <end position="831"/>
    </location>
</feature>
<dbReference type="SMART" id="SM00906">
    <property type="entry name" value="Fungal_trans"/>
    <property type="match status" value="1"/>
</dbReference>
<evidence type="ECO:0000256" key="1">
    <source>
        <dbReference type="ARBA" id="ARBA00022723"/>
    </source>
</evidence>
<feature type="compositionally biased region" description="Low complexity" evidence="6">
    <location>
        <begin position="7"/>
        <end position="17"/>
    </location>
</feature>
<evidence type="ECO:0000256" key="4">
    <source>
        <dbReference type="ARBA" id="ARBA00023163"/>
    </source>
</evidence>
<keyword evidence="3" id="KW-0238">DNA-binding</keyword>
<dbReference type="GO" id="GO:0008270">
    <property type="term" value="F:zinc ion binding"/>
    <property type="evidence" value="ECO:0007669"/>
    <property type="project" value="InterPro"/>
</dbReference>
<dbReference type="SUPFAM" id="SSF57701">
    <property type="entry name" value="Zn2/Cys6 DNA-binding domain"/>
    <property type="match status" value="1"/>
</dbReference>
<dbReference type="GeneID" id="81626830"/>
<dbReference type="PROSITE" id="PS00463">
    <property type="entry name" value="ZN2_CY6_FUNGAL_1"/>
    <property type="match status" value="1"/>
</dbReference>
<comment type="caution">
    <text evidence="8">The sequence shown here is derived from an EMBL/GenBank/DDBJ whole genome shotgun (WGS) entry which is preliminary data.</text>
</comment>
<feature type="domain" description="Zn(2)-C6 fungal-type" evidence="7">
    <location>
        <begin position="65"/>
        <end position="95"/>
    </location>
</feature>